<feature type="transmembrane region" description="Helical" evidence="2">
    <location>
        <begin position="14"/>
        <end position="30"/>
    </location>
</feature>
<evidence type="ECO:0000256" key="2">
    <source>
        <dbReference type="SAM" id="Phobius"/>
    </source>
</evidence>
<dbReference type="OrthoDB" id="5875967at2759"/>
<organism evidence="3 4">
    <name type="scientific">Caenorhabditis angaria</name>
    <dbReference type="NCBI Taxonomy" id="860376"/>
    <lineage>
        <taxon>Eukaryota</taxon>
        <taxon>Metazoa</taxon>
        <taxon>Ecdysozoa</taxon>
        <taxon>Nematoda</taxon>
        <taxon>Chromadorea</taxon>
        <taxon>Rhabditida</taxon>
        <taxon>Rhabditina</taxon>
        <taxon>Rhabditomorpha</taxon>
        <taxon>Rhabditoidea</taxon>
        <taxon>Rhabditidae</taxon>
        <taxon>Peloderinae</taxon>
        <taxon>Caenorhabditis</taxon>
    </lineage>
</organism>
<gene>
    <name evidence="3" type="ORF">CAMP_LOCUS12671</name>
</gene>
<accession>A0A9P1IS27</accession>
<protein>
    <submittedName>
        <fullName evidence="3">Uncharacterized protein</fullName>
    </submittedName>
</protein>
<evidence type="ECO:0000256" key="1">
    <source>
        <dbReference type="SAM" id="MobiDB-lite"/>
    </source>
</evidence>
<dbReference type="AlphaFoldDB" id="A0A9P1IS27"/>
<feature type="region of interest" description="Disordered" evidence="1">
    <location>
        <begin position="33"/>
        <end position="188"/>
    </location>
</feature>
<comment type="caution">
    <text evidence="3">The sequence shown here is derived from an EMBL/GenBank/DDBJ whole genome shotgun (WGS) entry which is preliminary data.</text>
</comment>
<proteinExistence type="predicted"/>
<keyword evidence="4" id="KW-1185">Reference proteome</keyword>
<evidence type="ECO:0000313" key="3">
    <source>
        <dbReference type="EMBL" id="CAI5450034.1"/>
    </source>
</evidence>
<feature type="compositionally biased region" description="Pro residues" evidence="1">
    <location>
        <begin position="85"/>
        <end position="129"/>
    </location>
</feature>
<sequence>MCELLFKEKFVEKWLLVILLAFSTWSIFCCKKSKGKDKKKQKMLNKTGSEADQQPPVKKPSGASFPDAVAEGPPPAAPAVAADPSPMPSPALPAPQAPPPPPAAPVEPAPQAPPPAMPQDPPPAAPPGGEPASQQQQNGGSMKGGEEYKPPPEAERPKHPGFEAPVEDTRSTKTHVQVDKFADASDFV</sequence>
<keyword evidence="2" id="KW-1133">Transmembrane helix</keyword>
<feature type="compositionally biased region" description="Basic residues" evidence="1">
    <location>
        <begin position="33"/>
        <end position="43"/>
    </location>
</feature>
<dbReference type="EMBL" id="CANHGI010000005">
    <property type="protein sequence ID" value="CAI5450034.1"/>
    <property type="molecule type" value="Genomic_DNA"/>
</dbReference>
<reference evidence="3" key="1">
    <citation type="submission" date="2022-11" db="EMBL/GenBank/DDBJ databases">
        <authorList>
            <person name="Kikuchi T."/>
        </authorList>
    </citation>
    <scope>NUCLEOTIDE SEQUENCE</scope>
    <source>
        <strain evidence="3">PS1010</strain>
    </source>
</reference>
<name>A0A9P1IS27_9PELO</name>
<keyword evidence="2" id="KW-0472">Membrane</keyword>
<dbReference type="Proteomes" id="UP001152747">
    <property type="component" value="Unassembled WGS sequence"/>
</dbReference>
<keyword evidence="2" id="KW-0812">Transmembrane</keyword>
<evidence type="ECO:0000313" key="4">
    <source>
        <dbReference type="Proteomes" id="UP001152747"/>
    </source>
</evidence>
<feature type="compositionally biased region" description="Basic and acidic residues" evidence="1">
    <location>
        <begin position="144"/>
        <end position="188"/>
    </location>
</feature>